<evidence type="ECO:0000313" key="3">
    <source>
        <dbReference type="EMBL" id="SHO80550.1"/>
    </source>
</evidence>
<dbReference type="InterPro" id="IPR037522">
    <property type="entry name" value="HD_GYP_dom"/>
</dbReference>
<dbReference type="InterPro" id="IPR011006">
    <property type="entry name" value="CheY-like_superfamily"/>
</dbReference>
<evidence type="ECO:0000259" key="2">
    <source>
        <dbReference type="PROSITE" id="PS51832"/>
    </source>
</evidence>
<dbReference type="PROSITE" id="PS50110">
    <property type="entry name" value="RESPONSE_REGULATORY"/>
    <property type="match status" value="1"/>
</dbReference>
<evidence type="ECO:0000259" key="1">
    <source>
        <dbReference type="PROSITE" id="PS50110"/>
    </source>
</evidence>
<dbReference type="InterPro" id="IPR003607">
    <property type="entry name" value="HD/PDEase_dom"/>
</dbReference>
<accession>A0A1W1EI86</accession>
<organism evidence="3">
    <name type="scientific">hydrothermal vent metagenome</name>
    <dbReference type="NCBI Taxonomy" id="652676"/>
    <lineage>
        <taxon>unclassified sequences</taxon>
        <taxon>metagenomes</taxon>
        <taxon>ecological metagenomes</taxon>
    </lineage>
</organism>
<name>A0A1W1EI86_9ZZZZ</name>
<dbReference type="SUPFAM" id="SSF52172">
    <property type="entry name" value="CheY-like"/>
    <property type="match status" value="1"/>
</dbReference>
<protein>
    <submittedName>
        <fullName evidence="3">Metal dependent phosphohydrolase</fullName>
    </submittedName>
</protein>
<feature type="domain" description="Response regulatory" evidence="1">
    <location>
        <begin position="1"/>
        <end position="37"/>
    </location>
</feature>
<dbReference type="GO" id="GO:0016787">
    <property type="term" value="F:hydrolase activity"/>
    <property type="evidence" value="ECO:0007669"/>
    <property type="project" value="UniProtKB-KW"/>
</dbReference>
<dbReference type="GO" id="GO:0000160">
    <property type="term" value="P:phosphorelay signal transduction system"/>
    <property type="evidence" value="ECO:0007669"/>
    <property type="project" value="InterPro"/>
</dbReference>
<dbReference type="PANTHER" id="PTHR45228:SF1">
    <property type="entry name" value="CYCLIC DI-GMP PHOSPHODIESTERASE TM_0186"/>
    <property type="match status" value="1"/>
</dbReference>
<dbReference type="Gene3D" id="1.10.3210.10">
    <property type="entry name" value="Hypothetical protein af1432"/>
    <property type="match status" value="1"/>
</dbReference>
<dbReference type="EMBL" id="FRYL01000012">
    <property type="protein sequence ID" value="SHO80550.1"/>
    <property type="molecule type" value="Genomic_DNA"/>
</dbReference>
<dbReference type="CDD" id="cd00077">
    <property type="entry name" value="HDc"/>
    <property type="match status" value="1"/>
</dbReference>
<proteinExistence type="predicted"/>
<sequence>MTTETDIRQKLYDKGADGFILKPFDLNDLKLNIYNRVKEKQSIVKTTINNKVIKYNKNSIEKSQREFFHKLASLKVISNPTDKLQLKIISQITKEFAKKLGFNKNEIQNIYVASKIKDIGLIGVNNIWDNKNKFTEVDRRNYGKYILLGHQLLSNSIETDFIKVAKNVVLQHRESYDGTGVPYQIKGESITVEAMIVMIVEIFEALLGYRSYRNPPQYTYKEAYEIFKKLIGKKFDPYLSKMFLKYFIEFVDLRKDIVEKERS</sequence>
<keyword evidence="3" id="KW-0378">Hydrolase</keyword>
<feature type="domain" description="HD-GYP" evidence="2">
    <location>
        <begin position="60"/>
        <end position="259"/>
    </location>
</feature>
<dbReference type="Pfam" id="PF13487">
    <property type="entry name" value="HD_5"/>
    <property type="match status" value="1"/>
</dbReference>
<dbReference type="AlphaFoldDB" id="A0A1W1EI86"/>
<dbReference type="PANTHER" id="PTHR45228">
    <property type="entry name" value="CYCLIC DI-GMP PHOSPHODIESTERASE TM_0186-RELATED"/>
    <property type="match status" value="1"/>
</dbReference>
<dbReference type="SUPFAM" id="SSF109604">
    <property type="entry name" value="HD-domain/PDEase-like"/>
    <property type="match status" value="1"/>
</dbReference>
<reference evidence="3" key="1">
    <citation type="submission" date="2016-10" db="EMBL/GenBank/DDBJ databases">
        <authorList>
            <person name="de Groot N.N."/>
        </authorList>
    </citation>
    <scope>NUCLEOTIDE SEQUENCE</scope>
</reference>
<dbReference type="InterPro" id="IPR001789">
    <property type="entry name" value="Sig_transdc_resp-reg_receiver"/>
</dbReference>
<gene>
    <name evidence="3" type="ORF">MNB_SV-15-69</name>
</gene>
<dbReference type="InterPro" id="IPR052020">
    <property type="entry name" value="Cyclic_di-GMP/3'3'-cGAMP_PDE"/>
</dbReference>
<dbReference type="PROSITE" id="PS51832">
    <property type="entry name" value="HD_GYP"/>
    <property type="match status" value="1"/>
</dbReference>